<name>A0A9Q9EKN9_9PEZI</name>
<sequence length="382" mass="42751">MKKTAQTRATSTIQSERRVHDDVSSGRFERLASNTADSHIRARQSTPVGRPSDPSLAGYTPLVASDSGTYRTSRQYTSAGRSFPKPIKELQNHSNDVPTSTHSGPHNDERQVCYAMQQARRAVKEIYRYDRLLLRLCNGVFDALSLPDKLRFQQSNKALRQNHQDSAGRQEGLVEILLGLLSNTFKCSQSGHMAFESEPRDAAVRKIRQQAAKLTKLNARVGAQRAALTERNEKVGGLESRLREHYEHILHLKDSIFEQARCISQRDETIASLRAQLIAAHKQHIRAMADMREAHERTLLKSNEIRKAEISCIQEGRFLQRRVAYLSTRPGQSIPAIAYNDESCGSAVSVSRGSTSSDESFVHRLSDFDSSDSSEESDVSDG</sequence>
<dbReference type="Proteomes" id="UP001056384">
    <property type="component" value="Chromosome 5"/>
</dbReference>
<dbReference type="AlphaFoldDB" id="A0A9Q9EKN9"/>
<evidence type="ECO:0000256" key="1">
    <source>
        <dbReference type="SAM" id="MobiDB-lite"/>
    </source>
</evidence>
<keyword evidence="3" id="KW-1185">Reference proteome</keyword>
<accession>A0A9Q9EKN9</accession>
<feature type="compositionally biased region" description="Polar residues" evidence="1">
    <location>
        <begin position="1"/>
        <end position="14"/>
    </location>
</feature>
<dbReference type="EMBL" id="CP099422">
    <property type="protein sequence ID" value="USW53492.1"/>
    <property type="molecule type" value="Genomic_DNA"/>
</dbReference>
<feature type="compositionally biased region" description="Polar residues" evidence="1">
    <location>
        <begin position="92"/>
        <end position="104"/>
    </location>
</feature>
<feature type="region of interest" description="Disordered" evidence="1">
    <location>
        <begin position="1"/>
        <end position="108"/>
    </location>
</feature>
<protein>
    <submittedName>
        <fullName evidence="2">Uncharacterized protein</fullName>
    </submittedName>
</protein>
<reference evidence="2" key="1">
    <citation type="submission" date="2022-06" db="EMBL/GenBank/DDBJ databases">
        <title>Complete genome sequences of two strains of the flax pathogen Septoria linicola.</title>
        <authorList>
            <person name="Lapalu N."/>
            <person name="Simon A."/>
            <person name="Demenou B."/>
            <person name="Paumier D."/>
            <person name="Guillot M.-P."/>
            <person name="Gout L."/>
            <person name="Valade R."/>
        </authorList>
    </citation>
    <scope>NUCLEOTIDE SEQUENCE</scope>
    <source>
        <strain evidence="2">SE15195</strain>
    </source>
</reference>
<feature type="compositionally biased region" description="Polar residues" evidence="1">
    <location>
        <begin position="66"/>
        <end position="80"/>
    </location>
</feature>
<feature type="compositionally biased region" description="Low complexity" evidence="1">
    <location>
        <begin position="349"/>
        <end position="359"/>
    </location>
</feature>
<feature type="compositionally biased region" description="Acidic residues" evidence="1">
    <location>
        <begin position="369"/>
        <end position="382"/>
    </location>
</feature>
<feature type="region of interest" description="Disordered" evidence="1">
    <location>
        <begin position="349"/>
        <end position="382"/>
    </location>
</feature>
<organism evidence="2 3">
    <name type="scientific">Septoria linicola</name>
    <dbReference type="NCBI Taxonomy" id="215465"/>
    <lineage>
        <taxon>Eukaryota</taxon>
        <taxon>Fungi</taxon>
        <taxon>Dikarya</taxon>
        <taxon>Ascomycota</taxon>
        <taxon>Pezizomycotina</taxon>
        <taxon>Dothideomycetes</taxon>
        <taxon>Dothideomycetidae</taxon>
        <taxon>Mycosphaerellales</taxon>
        <taxon>Mycosphaerellaceae</taxon>
        <taxon>Septoria</taxon>
    </lineage>
</organism>
<evidence type="ECO:0000313" key="3">
    <source>
        <dbReference type="Proteomes" id="UP001056384"/>
    </source>
</evidence>
<evidence type="ECO:0000313" key="2">
    <source>
        <dbReference type="EMBL" id="USW53492.1"/>
    </source>
</evidence>
<feature type="compositionally biased region" description="Polar residues" evidence="1">
    <location>
        <begin position="32"/>
        <end position="47"/>
    </location>
</feature>
<feature type="compositionally biased region" description="Basic and acidic residues" evidence="1">
    <location>
        <begin position="15"/>
        <end position="30"/>
    </location>
</feature>
<proteinExistence type="predicted"/>
<gene>
    <name evidence="2" type="ORF">Slin15195_G068110</name>
</gene>